<dbReference type="PANTHER" id="PTHR24348:SF68">
    <property type="entry name" value="SERINE_THREONINE-PROTEIN KINASE ATG1C"/>
    <property type="match status" value="1"/>
</dbReference>
<keyword evidence="8" id="KW-1185">Reference proteome</keyword>
<name>A0AAD7BLU6_9AGAR</name>
<gene>
    <name evidence="7" type="ORF">FB45DRAFT_1031010</name>
</gene>
<evidence type="ECO:0000256" key="2">
    <source>
        <dbReference type="ARBA" id="ARBA00022840"/>
    </source>
</evidence>
<dbReference type="SMART" id="SM00220">
    <property type="entry name" value="S_TKc"/>
    <property type="match status" value="1"/>
</dbReference>
<dbReference type="Gene3D" id="3.30.200.20">
    <property type="entry name" value="Phosphorylase Kinase, domain 1"/>
    <property type="match status" value="1"/>
</dbReference>
<sequence length="217" mass="23577">MSSFTLPDFTNQSVDDGRFHLTEILGAGNYGVVYKALDLSSPPNSPDFYAIKCLGPVSPLTAQGCPHDEREIALHTRCSVHPNVITLYHRFATKTTFSSSSNSPPAVTFQQNDALVRCVFLRLLDVVRFFHESGISHRDLKPENILCSPQGTDIRVADFGLAIDSSPKTAGGSPSYMSPESVTLGTESESYDPKQGDVTLRASALSPRPQSPLKVSF</sequence>
<evidence type="ECO:0000259" key="6">
    <source>
        <dbReference type="PROSITE" id="PS50011"/>
    </source>
</evidence>
<feature type="compositionally biased region" description="Polar residues" evidence="5">
    <location>
        <begin position="175"/>
        <end position="188"/>
    </location>
</feature>
<dbReference type="InterPro" id="IPR017441">
    <property type="entry name" value="Protein_kinase_ATP_BS"/>
</dbReference>
<organism evidence="7 8">
    <name type="scientific">Roridomyces roridus</name>
    <dbReference type="NCBI Taxonomy" id="1738132"/>
    <lineage>
        <taxon>Eukaryota</taxon>
        <taxon>Fungi</taxon>
        <taxon>Dikarya</taxon>
        <taxon>Basidiomycota</taxon>
        <taxon>Agaricomycotina</taxon>
        <taxon>Agaricomycetes</taxon>
        <taxon>Agaricomycetidae</taxon>
        <taxon>Agaricales</taxon>
        <taxon>Marasmiineae</taxon>
        <taxon>Mycenaceae</taxon>
        <taxon>Roridomyces</taxon>
    </lineage>
</organism>
<feature type="region of interest" description="Disordered" evidence="5">
    <location>
        <begin position="168"/>
        <end position="197"/>
    </location>
</feature>
<dbReference type="PROSITE" id="PS00108">
    <property type="entry name" value="PROTEIN_KINASE_ST"/>
    <property type="match status" value="1"/>
</dbReference>
<comment type="similarity">
    <text evidence="4">Belongs to the protein kinase superfamily.</text>
</comment>
<accession>A0AAD7BLU6</accession>
<dbReference type="PANTHER" id="PTHR24348">
    <property type="entry name" value="SERINE/THREONINE-PROTEIN KINASE UNC-51-RELATED"/>
    <property type="match status" value="1"/>
</dbReference>
<dbReference type="PROSITE" id="PS50011">
    <property type="entry name" value="PROTEIN_KINASE_DOM"/>
    <property type="match status" value="1"/>
</dbReference>
<dbReference type="EMBL" id="JARKIF010000013">
    <property type="protein sequence ID" value="KAJ7624888.1"/>
    <property type="molecule type" value="Genomic_DNA"/>
</dbReference>
<evidence type="ECO:0000256" key="1">
    <source>
        <dbReference type="ARBA" id="ARBA00022741"/>
    </source>
</evidence>
<reference evidence="7" key="1">
    <citation type="submission" date="2023-03" db="EMBL/GenBank/DDBJ databases">
        <title>Massive genome expansion in bonnet fungi (Mycena s.s.) driven by repeated elements and novel gene families across ecological guilds.</title>
        <authorList>
            <consortium name="Lawrence Berkeley National Laboratory"/>
            <person name="Harder C.B."/>
            <person name="Miyauchi S."/>
            <person name="Viragh M."/>
            <person name="Kuo A."/>
            <person name="Thoen E."/>
            <person name="Andreopoulos B."/>
            <person name="Lu D."/>
            <person name="Skrede I."/>
            <person name="Drula E."/>
            <person name="Henrissat B."/>
            <person name="Morin E."/>
            <person name="Kohler A."/>
            <person name="Barry K."/>
            <person name="LaButti K."/>
            <person name="Morin E."/>
            <person name="Salamov A."/>
            <person name="Lipzen A."/>
            <person name="Mereny Z."/>
            <person name="Hegedus B."/>
            <person name="Baldrian P."/>
            <person name="Stursova M."/>
            <person name="Weitz H."/>
            <person name="Taylor A."/>
            <person name="Grigoriev I.V."/>
            <person name="Nagy L.G."/>
            <person name="Martin F."/>
            <person name="Kauserud H."/>
        </authorList>
    </citation>
    <scope>NUCLEOTIDE SEQUENCE</scope>
    <source>
        <strain evidence="7">9284</strain>
    </source>
</reference>
<dbReference type="GO" id="GO:0005524">
    <property type="term" value="F:ATP binding"/>
    <property type="evidence" value="ECO:0007669"/>
    <property type="project" value="UniProtKB-UniRule"/>
</dbReference>
<evidence type="ECO:0000313" key="8">
    <source>
        <dbReference type="Proteomes" id="UP001221142"/>
    </source>
</evidence>
<proteinExistence type="inferred from homology"/>
<evidence type="ECO:0000256" key="4">
    <source>
        <dbReference type="RuleBase" id="RU000304"/>
    </source>
</evidence>
<protein>
    <submittedName>
        <fullName evidence="7">Kinase-like domain-containing protein</fullName>
    </submittedName>
</protein>
<evidence type="ECO:0000256" key="3">
    <source>
        <dbReference type="PROSITE-ProRule" id="PRU10141"/>
    </source>
</evidence>
<dbReference type="InterPro" id="IPR008271">
    <property type="entry name" value="Ser/Thr_kinase_AS"/>
</dbReference>
<keyword evidence="7" id="KW-0418">Kinase</keyword>
<evidence type="ECO:0000256" key="5">
    <source>
        <dbReference type="SAM" id="MobiDB-lite"/>
    </source>
</evidence>
<dbReference type="InterPro" id="IPR045269">
    <property type="entry name" value="Atg1-like"/>
</dbReference>
<dbReference type="GO" id="GO:0004674">
    <property type="term" value="F:protein serine/threonine kinase activity"/>
    <property type="evidence" value="ECO:0007669"/>
    <property type="project" value="UniProtKB-KW"/>
</dbReference>
<comment type="caution">
    <text evidence="7">The sequence shown here is derived from an EMBL/GenBank/DDBJ whole genome shotgun (WGS) entry which is preliminary data.</text>
</comment>
<dbReference type="GO" id="GO:0010506">
    <property type="term" value="P:regulation of autophagy"/>
    <property type="evidence" value="ECO:0007669"/>
    <property type="project" value="InterPro"/>
</dbReference>
<evidence type="ECO:0000313" key="7">
    <source>
        <dbReference type="EMBL" id="KAJ7624888.1"/>
    </source>
</evidence>
<keyword evidence="7" id="KW-0808">Transferase</keyword>
<keyword evidence="1 3" id="KW-0547">Nucleotide-binding</keyword>
<dbReference type="Gene3D" id="1.10.510.10">
    <property type="entry name" value="Transferase(Phosphotransferase) domain 1"/>
    <property type="match status" value="1"/>
</dbReference>
<dbReference type="InterPro" id="IPR000719">
    <property type="entry name" value="Prot_kinase_dom"/>
</dbReference>
<dbReference type="Proteomes" id="UP001221142">
    <property type="component" value="Unassembled WGS sequence"/>
</dbReference>
<dbReference type="InterPro" id="IPR011009">
    <property type="entry name" value="Kinase-like_dom_sf"/>
</dbReference>
<dbReference type="GO" id="GO:0005737">
    <property type="term" value="C:cytoplasm"/>
    <property type="evidence" value="ECO:0007669"/>
    <property type="project" value="TreeGrafter"/>
</dbReference>
<feature type="binding site" evidence="3">
    <location>
        <position position="52"/>
    </location>
    <ligand>
        <name>ATP</name>
        <dbReference type="ChEBI" id="CHEBI:30616"/>
    </ligand>
</feature>
<dbReference type="PROSITE" id="PS00107">
    <property type="entry name" value="PROTEIN_KINASE_ATP"/>
    <property type="match status" value="1"/>
</dbReference>
<dbReference type="AlphaFoldDB" id="A0AAD7BLU6"/>
<keyword evidence="2 3" id="KW-0067">ATP-binding</keyword>
<keyword evidence="4" id="KW-0723">Serine/threonine-protein kinase</keyword>
<dbReference type="Pfam" id="PF00069">
    <property type="entry name" value="Pkinase"/>
    <property type="match status" value="1"/>
</dbReference>
<feature type="domain" description="Protein kinase" evidence="6">
    <location>
        <begin position="19"/>
        <end position="217"/>
    </location>
</feature>
<dbReference type="SUPFAM" id="SSF56112">
    <property type="entry name" value="Protein kinase-like (PK-like)"/>
    <property type="match status" value="1"/>
</dbReference>